<evidence type="ECO:0000259" key="5">
    <source>
        <dbReference type="Pfam" id="PF13656"/>
    </source>
</evidence>
<evidence type="ECO:0000256" key="2">
    <source>
        <dbReference type="ARBA" id="ARBA00023163"/>
    </source>
</evidence>
<evidence type="ECO:0000256" key="1">
    <source>
        <dbReference type="ARBA" id="ARBA00022478"/>
    </source>
</evidence>
<keyword evidence="1" id="KW-0240">DNA-directed RNA polymerase</keyword>
<dbReference type="GO" id="GO:0006366">
    <property type="term" value="P:transcription by RNA polymerase II"/>
    <property type="evidence" value="ECO:0007669"/>
    <property type="project" value="TreeGrafter"/>
</dbReference>
<evidence type="ECO:0000256" key="3">
    <source>
        <dbReference type="ARBA" id="ARBA00025751"/>
    </source>
</evidence>
<dbReference type="AlphaFoldDB" id="A0A8C2RAF9"/>
<evidence type="ECO:0000313" key="6">
    <source>
        <dbReference type="Ensembl" id="ENSCHIP00010025755.1"/>
    </source>
</evidence>
<name>A0A8C2RAF9_CAPHI</name>
<sequence length="109" mass="12254">MTTPSAFRGKKKITINKDIKVPKACLFTINKENHTLGNIIQSQLLKAPQGLFAEHRGPRPWQHKTIIHVQSALDCTPRRPPPVPSQTSPGSSPCWRRESERPHSSARTK</sequence>
<protein>
    <recommendedName>
        <fullName evidence="5">DNA-directed RNA polymerase RBP11-like dimerisation domain-containing protein</fullName>
    </recommendedName>
</protein>
<dbReference type="PANTHER" id="PTHR13946">
    <property type="entry name" value="DNA-DIRECTED RNA POLYMERASE I,II,III"/>
    <property type="match status" value="1"/>
</dbReference>
<evidence type="ECO:0000256" key="4">
    <source>
        <dbReference type="SAM" id="MobiDB-lite"/>
    </source>
</evidence>
<feature type="domain" description="DNA-directed RNA polymerase RBP11-like dimerisation" evidence="5">
    <location>
        <begin position="25"/>
        <end position="77"/>
    </location>
</feature>
<dbReference type="Ensembl" id="ENSCHIT00010036346.1">
    <property type="protein sequence ID" value="ENSCHIP00010025755.1"/>
    <property type="gene ID" value="ENSCHIG00010019175.1"/>
</dbReference>
<dbReference type="InterPro" id="IPR036603">
    <property type="entry name" value="RBP11-like"/>
</dbReference>
<comment type="similarity">
    <text evidence="3">Belongs to the archaeal Rpo11/eukaryotic RPB11/RPC19 RNA polymerase subunit family.</text>
</comment>
<keyword evidence="2" id="KW-0804">Transcription</keyword>
<dbReference type="InterPro" id="IPR009025">
    <property type="entry name" value="RBP11-like_dimer"/>
</dbReference>
<proteinExistence type="inferred from homology"/>
<dbReference type="GO" id="GO:0005665">
    <property type="term" value="C:RNA polymerase II, core complex"/>
    <property type="evidence" value="ECO:0007669"/>
    <property type="project" value="TreeGrafter"/>
</dbReference>
<accession>A0A8C2RAF9</accession>
<reference evidence="6" key="1">
    <citation type="submission" date="2019-03" db="EMBL/GenBank/DDBJ databases">
        <title>Genome sequencing and reference-guided assembly of Black Bengal Goat (Capra hircus).</title>
        <authorList>
            <person name="Siddiki A.Z."/>
            <person name="Baten A."/>
            <person name="Billah M."/>
            <person name="Alam M.A.U."/>
            <person name="Shawrob K.S.M."/>
            <person name="Saha S."/>
            <person name="Chowdhury M."/>
            <person name="Rahman A.H."/>
            <person name="Stear M."/>
            <person name="Miah G."/>
            <person name="Das G.B."/>
            <person name="Hossain M.M."/>
            <person name="Kumkum M."/>
            <person name="Islam M.S."/>
            <person name="Mollah A.M."/>
            <person name="Ahsan A."/>
            <person name="Tusar F."/>
            <person name="Khan M.K.I."/>
        </authorList>
    </citation>
    <scope>NUCLEOTIDE SEQUENCE [LARGE SCALE GENOMIC DNA]</scope>
</reference>
<reference evidence="6" key="2">
    <citation type="submission" date="2025-08" db="UniProtKB">
        <authorList>
            <consortium name="Ensembl"/>
        </authorList>
    </citation>
    <scope>IDENTIFICATION</scope>
</reference>
<feature type="region of interest" description="Disordered" evidence="4">
    <location>
        <begin position="74"/>
        <end position="109"/>
    </location>
</feature>
<organism evidence="6">
    <name type="scientific">Capra hircus</name>
    <name type="common">Goat</name>
    <dbReference type="NCBI Taxonomy" id="9925"/>
    <lineage>
        <taxon>Eukaryota</taxon>
        <taxon>Metazoa</taxon>
        <taxon>Chordata</taxon>
        <taxon>Craniata</taxon>
        <taxon>Vertebrata</taxon>
        <taxon>Euteleostomi</taxon>
        <taxon>Mammalia</taxon>
        <taxon>Eutheria</taxon>
        <taxon>Laurasiatheria</taxon>
        <taxon>Artiodactyla</taxon>
        <taxon>Ruminantia</taxon>
        <taxon>Pecora</taxon>
        <taxon>Bovidae</taxon>
        <taxon>Caprinae</taxon>
        <taxon>Capra</taxon>
    </lineage>
</organism>
<dbReference type="PANTHER" id="PTHR13946:SF16">
    <property type="entry name" value="DNA-DIRECTED RNA POLYMERASE II SUBUNIT RPB11"/>
    <property type="match status" value="1"/>
</dbReference>
<dbReference type="GO" id="GO:0046983">
    <property type="term" value="F:protein dimerization activity"/>
    <property type="evidence" value="ECO:0007669"/>
    <property type="project" value="InterPro"/>
</dbReference>
<dbReference type="SUPFAM" id="SSF55257">
    <property type="entry name" value="RBP11-like subunits of RNA polymerase"/>
    <property type="match status" value="1"/>
</dbReference>
<dbReference type="Gene3D" id="3.30.1360.10">
    <property type="entry name" value="RNA polymerase, RBP11-like subunit"/>
    <property type="match status" value="1"/>
</dbReference>
<dbReference type="Pfam" id="PF13656">
    <property type="entry name" value="RNA_pol_L_2"/>
    <property type="match status" value="1"/>
</dbReference>
<dbReference type="GO" id="GO:0003899">
    <property type="term" value="F:DNA-directed RNA polymerase activity"/>
    <property type="evidence" value="ECO:0007669"/>
    <property type="project" value="TreeGrafter"/>
</dbReference>